<dbReference type="RefSeq" id="WP_425344361.1">
    <property type="nucleotide sequence ID" value="NZ_JBGUBD010000002.1"/>
</dbReference>
<accession>A0ABV4U1F8</accession>
<protein>
    <submittedName>
        <fullName evidence="2">Methanogen output domain 1-containing protein</fullName>
    </submittedName>
</protein>
<keyword evidence="3" id="KW-1185">Reference proteome</keyword>
<proteinExistence type="predicted"/>
<comment type="caution">
    <text evidence="2">The sequence shown here is derived from an EMBL/GenBank/DDBJ whole genome shotgun (WGS) entry which is preliminary data.</text>
</comment>
<dbReference type="Proteomes" id="UP001575105">
    <property type="component" value="Unassembled WGS sequence"/>
</dbReference>
<evidence type="ECO:0000313" key="2">
    <source>
        <dbReference type="EMBL" id="MFA9477437.1"/>
    </source>
</evidence>
<dbReference type="Pfam" id="PF18546">
    <property type="entry name" value="MetOD1"/>
    <property type="match status" value="1"/>
</dbReference>
<evidence type="ECO:0000259" key="1">
    <source>
        <dbReference type="Pfam" id="PF18546"/>
    </source>
</evidence>
<evidence type="ECO:0000313" key="3">
    <source>
        <dbReference type="Proteomes" id="UP001575105"/>
    </source>
</evidence>
<feature type="domain" description="Metanogen output" evidence="1">
    <location>
        <begin position="33"/>
        <end position="162"/>
    </location>
</feature>
<organism evidence="2 3">
    <name type="scientific">Natronomicrosphaera hydrolytica</name>
    <dbReference type="NCBI Taxonomy" id="3242702"/>
    <lineage>
        <taxon>Bacteria</taxon>
        <taxon>Pseudomonadati</taxon>
        <taxon>Planctomycetota</taxon>
        <taxon>Phycisphaerae</taxon>
        <taxon>Phycisphaerales</taxon>
        <taxon>Phycisphaeraceae</taxon>
        <taxon>Natronomicrosphaera</taxon>
    </lineage>
</organism>
<dbReference type="EMBL" id="JBGUBD010000002">
    <property type="protein sequence ID" value="MFA9477437.1"/>
    <property type="molecule type" value="Genomic_DNA"/>
</dbReference>
<gene>
    <name evidence="2" type="ORF">ACERK3_03920</name>
</gene>
<name>A0ABV4U1F8_9BACT</name>
<dbReference type="InterPro" id="IPR041359">
    <property type="entry name" value="MetOD1"/>
</dbReference>
<reference evidence="2 3" key="1">
    <citation type="submission" date="2024-08" db="EMBL/GenBank/DDBJ databases">
        <title>Whole-genome sequencing of halo(alkali)philic microorganisms from hypersaline lakes.</title>
        <authorList>
            <person name="Sorokin D.Y."/>
            <person name="Merkel A.Y."/>
            <person name="Messina E."/>
            <person name="Yakimov M."/>
        </authorList>
    </citation>
    <scope>NUCLEOTIDE SEQUENCE [LARGE SCALE GENOMIC DNA]</scope>
    <source>
        <strain evidence="2 3">AB-hyl4</strain>
    </source>
</reference>
<sequence>MPDSTSSTSSTAVSLEVLDVPLERDVFLRTLLRHLAGTLQDVIGLDDASGFVSVVGQEMGEQMDQMYRNALAVDQLSADQVAAVLVDLKRRIQGDFYIIEHDDEKIVLGNRACPFGDKVKDRPALCMMTSNVFGSITAENLGYAKVHLQETIASGDDGCRIVVYLKPTDESDNVHGRVYVKS</sequence>